<keyword evidence="4" id="KW-0805">Transcription regulation</keyword>
<dbReference type="GO" id="GO:0003700">
    <property type="term" value="F:DNA-binding transcription factor activity"/>
    <property type="evidence" value="ECO:0007669"/>
    <property type="project" value="InterPro"/>
</dbReference>
<dbReference type="InterPro" id="IPR001628">
    <property type="entry name" value="Znf_hrmn_rcpt"/>
</dbReference>
<evidence type="ECO:0000259" key="9">
    <source>
        <dbReference type="Pfam" id="PF00105"/>
    </source>
</evidence>
<keyword evidence="6" id="KW-0804">Transcription</keyword>
<feature type="domain" description="Nuclear receptor" evidence="9">
    <location>
        <begin position="5"/>
        <end position="35"/>
    </location>
</feature>
<keyword evidence="1" id="KW-0479">Metal-binding</keyword>
<organism evidence="10 11">
    <name type="scientific">Rotaria magnacalcarata</name>
    <dbReference type="NCBI Taxonomy" id="392030"/>
    <lineage>
        <taxon>Eukaryota</taxon>
        <taxon>Metazoa</taxon>
        <taxon>Spiralia</taxon>
        <taxon>Gnathifera</taxon>
        <taxon>Rotifera</taxon>
        <taxon>Eurotatoria</taxon>
        <taxon>Bdelloidea</taxon>
        <taxon>Philodinida</taxon>
        <taxon>Philodinidae</taxon>
        <taxon>Rotaria</taxon>
    </lineage>
</organism>
<accession>A0A815ZHM4</accession>
<name>A0A815ZHM4_9BILA</name>
<evidence type="ECO:0000256" key="5">
    <source>
        <dbReference type="ARBA" id="ARBA00023125"/>
    </source>
</evidence>
<gene>
    <name evidence="10" type="ORF">CJN711_LOCUS33314</name>
</gene>
<evidence type="ECO:0000313" key="10">
    <source>
        <dbReference type="EMBL" id="CAF1584232.1"/>
    </source>
</evidence>
<evidence type="ECO:0000256" key="2">
    <source>
        <dbReference type="ARBA" id="ARBA00022771"/>
    </source>
</evidence>
<proteinExistence type="predicted"/>
<evidence type="ECO:0000256" key="4">
    <source>
        <dbReference type="ARBA" id="ARBA00023015"/>
    </source>
</evidence>
<keyword evidence="2" id="KW-0863">Zinc-finger</keyword>
<comment type="caution">
    <text evidence="10">The sequence shown here is derived from an EMBL/GenBank/DDBJ whole genome shotgun (WGS) entry which is preliminary data.</text>
</comment>
<keyword evidence="3" id="KW-0862">Zinc</keyword>
<evidence type="ECO:0000256" key="1">
    <source>
        <dbReference type="ARBA" id="ARBA00022723"/>
    </source>
</evidence>
<dbReference type="Pfam" id="PF00105">
    <property type="entry name" value="zf-C4"/>
    <property type="match status" value="1"/>
</dbReference>
<sequence>NVGPCLHGGHCKITVETRRCCTSCRLVECLAMGMSPELIQKEVLVKHMFDLLALSADICRDNRLDRVLVDALVEQAKETLSINENDFVPLWGKIINATVNKNNDLQKY</sequence>
<dbReference type="SUPFAM" id="SSF57716">
    <property type="entry name" value="Glucocorticoid receptor-like (DNA-binding domain)"/>
    <property type="match status" value="1"/>
</dbReference>
<dbReference type="Proteomes" id="UP000663855">
    <property type="component" value="Unassembled WGS sequence"/>
</dbReference>
<dbReference type="EMBL" id="CAJNOV010016101">
    <property type="protein sequence ID" value="CAF1584232.1"/>
    <property type="molecule type" value="Genomic_DNA"/>
</dbReference>
<evidence type="ECO:0000256" key="6">
    <source>
        <dbReference type="ARBA" id="ARBA00023163"/>
    </source>
</evidence>
<dbReference type="GO" id="GO:0008270">
    <property type="term" value="F:zinc ion binding"/>
    <property type="evidence" value="ECO:0007669"/>
    <property type="project" value="UniProtKB-KW"/>
</dbReference>
<evidence type="ECO:0000256" key="8">
    <source>
        <dbReference type="ARBA" id="ARBA00023242"/>
    </source>
</evidence>
<dbReference type="InterPro" id="IPR013088">
    <property type="entry name" value="Znf_NHR/GATA"/>
</dbReference>
<reference evidence="10" key="1">
    <citation type="submission" date="2021-02" db="EMBL/GenBank/DDBJ databases">
        <authorList>
            <person name="Nowell W R."/>
        </authorList>
    </citation>
    <scope>NUCLEOTIDE SEQUENCE</scope>
</reference>
<keyword evidence="8" id="KW-0539">Nucleus</keyword>
<dbReference type="Gene3D" id="3.30.50.10">
    <property type="entry name" value="Erythroid Transcription Factor GATA-1, subunit A"/>
    <property type="match status" value="1"/>
</dbReference>
<dbReference type="AlphaFoldDB" id="A0A815ZHM4"/>
<evidence type="ECO:0000256" key="3">
    <source>
        <dbReference type="ARBA" id="ARBA00022833"/>
    </source>
</evidence>
<dbReference type="GO" id="GO:0043565">
    <property type="term" value="F:sequence-specific DNA binding"/>
    <property type="evidence" value="ECO:0007669"/>
    <property type="project" value="InterPro"/>
</dbReference>
<keyword evidence="7" id="KW-0675">Receptor</keyword>
<evidence type="ECO:0000313" key="11">
    <source>
        <dbReference type="Proteomes" id="UP000663855"/>
    </source>
</evidence>
<feature type="non-terminal residue" evidence="10">
    <location>
        <position position="1"/>
    </location>
</feature>
<protein>
    <recommendedName>
        <fullName evidence="9">Nuclear receptor domain-containing protein</fullName>
    </recommendedName>
</protein>
<keyword evidence="5" id="KW-0238">DNA-binding</keyword>
<evidence type="ECO:0000256" key="7">
    <source>
        <dbReference type="ARBA" id="ARBA00023170"/>
    </source>
</evidence>